<organism evidence="1 2">
    <name type="scientific">Nesidiocoris tenuis</name>
    <dbReference type="NCBI Taxonomy" id="355587"/>
    <lineage>
        <taxon>Eukaryota</taxon>
        <taxon>Metazoa</taxon>
        <taxon>Ecdysozoa</taxon>
        <taxon>Arthropoda</taxon>
        <taxon>Hexapoda</taxon>
        <taxon>Insecta</taxon>
        <taxon>Pterygota</taxon>
        <taxon>Neoptera</taxon>
        <taxon>Paraneoptera</taxon>
        <taxon>Hemiptera</taxon>
        <taxon>Heteroptera</taxon>
        <taxon>Panheteroptera</taxon>
        <taxon>Cimicomorpha</taxon>
        <taxon>Miridae</taxon>
        <taxon>Dicyphina</taxon>
        <taxon>Nesidiocoris</taxon>
    </lineage>
</organism>
<protein>
    <submittedName>
        <fullName evidence="1">Uncharacterized protein</fullName>
    </submittedName>
</protein>
<proteinExistence type="predicted"/>
<name>A0A6H5GV15_9HEMI</name>
<reference evidence="1 2" key="1">
    <citation type="submission" date="2020-02" db="EMBL/GenBank/DDBJ databases">
        <authorList>
            <person name="Ferguson B K."/>
        </authorList>
    </citation>
    <scope>NUCLEOTIDE SEQUENCE [LARGE SCALE GENOMIC DNA]</scope>
</reference>
<sequence length="100" mass="11166">MEQQHGFDNMLHAQLIIDIQVKQESESSSNGAFNNSPATLMVFHQQKFDQPSASAGKIEKTISKFEDSLDFKICISGAHIARAYRIVAHQDKSCVAWSLI</sequence>
<gene>
    <name evidence="1" type="ORF">NTEN_LOCUS12670</name>
</gene>
<feature type="non-terminal residue" evidence="1">
    <location>
        <position position="100"/>
    </location>
</feature>
<evidence type="ECO:0000313" key="1">
    <source>
        <dbReference type="EMBL" id="CAB0007385.1"/>
    </source>
</evidence>
<accession>A0A6H5GV15</accession>
<evidence type="ECO:0000313" key="2">
    <source>
        <dbReference type="Proteomes" id="UP000479000"/>
    </source>
</evidence>
<dbReference type="EMBL" id="CADCXU010019028">
    <property type="protein sequence ID" value="CAB0007385.1"/>
    <property type="molecule type" value="Genomic_DNA"/>
</dbReference>
<keyword evidence="2" id="KW-1185">Reference proteome</keyword>
<dbReference type="AlphaFoldDB" id="A0A6H5GV15"/>
<dbReference type="Proteomes" id="UP000479000">
    <property type="component" value="Unassembled WGS sequence"/>
</dbReference>
<feature type="non-terminal residue" evidence="1">
    <location>
        <position position="1"/>
    </location>
</feature>